<evidence type="ECO:0000256" key="5">
    <source>
        <dbReference type="ARBA" id="ARBA00023014"/>
    </source>
</evidence>
<proteinExistence type="predicted"/>
<gene>
    <name evidence="7" type="ORF">SHERM_01375</name>
</gene>
<sequence length="164" mass="18384">MVGGDPKVKARALTRPGPQSESAGKSDACEGRPNQEACDLISIVERIATQFLEDVHWGKNLTFLWLACHLALLTRIYGALIITTPQQVYLIDVWEEVSFCKKVGLPVLGVVENMSGLCQSLSELKFMRLERDRRAEGLDRVGAMKDIWIWKDWPFGGPSRPSKQ</sequence>
<dbReference type="AlphaFoldDB" id="A0A9N7MUL0"/>
<dbReference type="PANTHER" id="PTHR23264">
    <property type="entry name" value="NUCLEOTIDE-BINDING PROTEIN NBP35 YEAST -RELATED"/>
    <property type="match status" value="1"/>
</dbReference>
<reference evidence="7" key="1">
    <citation type="submission" date="2019-12" db="EMBL/GenBank/DDBJ databases">
        <authorList>
            <person name="Scholes J."/>
        </authorList>
    </citation>
    <scope>NUCLEOTIDE SEQUENCE</scope>
</reference>
<dbReference type="GO" id="GO:0046872">
    <property type="term" value="F:metal ion binding"/>
    <property type="evidence" value="ECO:0007669"/>
    <property type="project" value="UniProtKB-KW"/>
</dbReference>
<dbReference type="GO" id="GO:0140663">
    <property type="term" value="F:ATP-dependent FeS chaperone activity"/>
    <property type="evidence" value="ECO:0007669"/>
    <property type="project" value="InterPro"/>
</dbReference>
<comment type="caution">
    <text evidence="7">The sequence shown here is derived from an EMBL/GenBank/DDBJ whole genome shotgun (WGS) entry which is preliminary data.</text>
</comment>
<dbReference type="GO" id="GO:0051536">
    <property type="term" value="F:iron-sulfur cluster binding"/>
    <property type="evidence" value="ECO:0007669"/>
    <property type="project" value="UniProtKB-KW"/>
</dbReference>
<dbReference type="Proteomes" id="UP001153555">
    <property type="component" value="Unassembled WGS sequence"/>
</dbReference>
<keyword evidence="3" id="KW-0067">ATP-binding</keyword>
<dbReference type="Gene3D" id="3.40.50.300">
    <property type="entry name" value="P-loop containing nucleotide triphosphate hydrolases"/>
    <property type="match status" value="1"/>
</dbReference>
<dbReference type="GO" id="GO:0005829">
    <property type="term" value="C:cytosol"/>
    <property type="evidence" value="ECO:0007669"/>
    <property type="project" value="TreeGrafter"/>
</dbReference>
<evidence type="ECO:0000313" key="8">
    <source>
        <dbReference type="Proteomes" id="UP001153555"/>
    </source>
</evidence>
<evidence type="ECO:0000256" key="2">
    <source>
        <dbReference type="ARBA" id="ARBA00022741"/>
    </source>
</evidence>
<dbReference type="Pfam" id="PF10609">
    <property type="entry name" value="ParA"/>
    <property type="match status" value="1"/>
</dbReference>
<dbReference type="InterPro" id="IPR033756">
    <property type="entry name" value="YlxH/NBP35"/>
</dbReference>
<keyword evidence="2" id="KW-0547">Nucleotide-binding</keyword>
<dbReference type="PANTHER" id="PTHR23264:SF19">
    <property type="entry name" value="CYTOSOLIC FE-S CLUSTER ASSEMBLY FACTOR NUBP2"/>
    <property type="match status" value="1"/>
</dbReference>
<protein>
    <submittedName>
        <fullName evidence="7">Cytosolic Fe-S cluster assembly factor NBP35</fullName>
    </submittedName>
</protein>
<dbReference type="InterPro" id="IPR019591">
    <property type="entry name" value="Mrp/NBP35_ATP-bd"/>
</dbReference>
<feature type="region of interest" description="Disordered" evidence="6">
    <location>
        <begin position="1"/>
        <end position="32"/>
    </location>
</feature>
<keyword evidence="5" id="KW-0411">Iron-sulfur</keyword>
<dbReference type="GO" id="GO:0016226">
    <property type="term" value="P:iron-sulfur cluster assembly"/>
    <property type="evidence" value="ECO:0007669"/>
    <property type="project" value="InterPro"/>
</dbReference>
<evidence type="ECO:0000256" key="6">
    <source>
        <dbReference type="SAM" id="MobiDB-lite"/>
    </source>
</evidence>
<evidence type="ECO:0000256" key="4">
    <source>
        <dbReference type="ARBA" id="ARBA00023004"/>
    </source>
</evidence>
<evidence type="ECO:0000313" key="7">
    <source>
        <dbReference type="EMBL" id="CAA0820137.1"/>
    </source>
</evidence>
<evidence type="ECO:0000256" key="1">
    <source>
        <dbReference type="ARBA" id="ARBA00022723"/>
    </source>
</evidence>
<keyword evidence="1" id="KW-0479">Metal-binding</keyword>
<dbReference type="InterPro" id="IPR027417">
    <property type="entry name" value="P-loop_NTPase"/>
</dbReference>
<organism evidence="7 8">
    <name type="scientific">Striga hermonthica</name>
    <name type="common">Purple witchweed</name>
    <name type="synonym">Buchnera hermonthica</name>
    <dbReference type="NCBI Taxonomy" id="68872"/>
    <lineage>
        <taxon>Eukaryota</taxon>
        <taxon>Viridiplantae</taxon>
        <taxon>Streptophyta</taxon>
        <taxon>Embryophyta</taxon>
        <taxon>Tracheophyta</taxon>
        <taxon>Spermatophyta</taxon>
        <taxon>Magnoliopsida</taxon>
        <taxon>eudicotyledons</taxon>
        <taxon>Gunneridae</taxon>
        <taxon>Pentapetalae</taxon>
        <taxon>asterids</taxon>
        <taxon>lamiids</taxon>
        <taxon>Lamiales</taxon>
        <taxon>Orobanchaceae</taxon>
        <taxon>Buchnereae</taxon>
        <taxon>Striga</taxon>
    </lineage>
</organism>
<dbReference type="OrthoDB" id="1741334at2759"/>
<accession>A0A9N7MUL0</accession>
<name>A0A9N7MUL0_STRHE</name>
<dbReference type="EMBL" id="CACSLK010020336">
    <property type="protein sequence ID" value="CAA0820137.1"/>
    <property type="molecule type" value="Genomic_DNA"/>
</dbReference>
<evidence type="ECO:0000256" key="3">
    <source>
        <dbReference type="ARBA" id="ARBA00022840"/>
    </source>
</evidence>
<keyword evidence="4" id="KW-0408">Iron</keyword>
<keyword evidence="8" id="KW-1185">Reference proteome</keyword>
<dbReference type="GO" id="GO:0005524">
    <property type="term" value="F:ATP binding"/>
    <property type="evidence" value="ECO:0007669"/>
    <property type="project" value="UniProtKB-KW"/>
</dbReference>